<keyword evidence="3" id="KW-0813">Transport</keyword>
<dbReference type="Pfam" id="PF07200">
    <property type="entry name" value="Mod_r"/>
    <property type="match status" value="1"/>
</dbReference>
<name>A0A9K3D4X8_9EUKA</name>
<evidence type="ECO:0000313" key="9">
    <source>
        <dbReference type="EMBL" id="GIQ88027.1"/>
    </source>
</evidence>
<evidence type="ECO:0000256" key="2">
    <source>
        <dbReference type="ARBA" id="ARBA00007617"/>
    </source>
</evidence>
<dbReference type="EMBL" id="BDIP01003702">
    <property type="protein sequence ID" value="GIQ88027.1"/>
    <property type="molecule type" value="Genomic_DNA"/>
</dbReference>
<protein>
    <recommendedName>
        <fullName evidence="8">VPS37 C-terminal domain-containing protein</fullName>
    </recommendedName>
</protein>
<organism evidence="9 10">
    <name type="scientific">Kipferlia bialata</name>
    <dbReference type="NCBI Taxonomy" id="797122"/>
    <lineage>
        <taxon>Eukaryota</taxon>
        <taxon>Metamonada</taxon>
        <taxon>Carpediemonas-like organisms</taxon>
        <taxon>Kipferlia</taxon>
    </lineage>
</organism>
<feature type="coiled-coil region" evidence="6">
    <location>
        <begin position="204"/>
        <end position="231"/>
    </location>
</feature>
<comment type="caution">
    <text evidence="9">The sequence shown here is derived from an EMBL/GenBank/DDBJ whole genome shotgun (WGS) entry which is preliminary data.</text>
</comment>
<keyword evidence="6" id="KW-0175">Coiled coil</keyword>
<keyword evidence="5" id="KW-0653">Protein transport</keyword>
<evidence type="ECO:0000259" key="8">
    <source>
        <dbReference type="Pfam" id="PF07200"/>
    </source>
</evidence>
<keyword evidence="10" id="KW-1185">Reference proteome</keyword>
<proteinExistence type="inferred from homology"/>
<evidence type="ECO:0000256" key="3">
    <source>
        <dbReference type="ARBA" id="ARBA00022448"/>
    </source>
</evidence>
<keyword evidence="4" id="KW-0967">Endosome</keyword>
<comment type="subcellular location">
    <subcellularLocation>
        <location evidence="1">Endosome</location>
    </subcellularLocation>
</comment>
<evidence type="ECO:0000256" key="4">
    <source>
        <dbReference type="ARBA" id="ARBA00022753"/>
    </source>
</evidence>
<dbReference type="Proteomes" id="UP000265618">
    <property type="component" value="Unassembled WGS sequence"/>
</dbReference>
<evidence type="ECO:0000256" key="1">
    <source>
        <dbReference type="ARBA" id="ARBA00004177"/>
    </source>
</evidence>
<dbReference type="AlphaFoldDB" id="A0A9K3D4X8"/>
<evidence type="ECO:0000256" key="7">
    <source>
        <dbReference type="SAM" id="MobiDB-lite"/>
    </source>
</evidence>
<gene>
    <name evidence="9" type="ORF">KIPB_010184</name>
</gene>
<accession>A0A9K3D4X8</accession>
<comment type="similarity">
    <text evidence="2">Belongs to the VPS37 family.</text>
</comment>
<feature type="region of interest" description="Disordered" evidence="7">
    <location>
        <begin position="112"/>
        <end position="151"/>
    </location>
</feature>
<dbReference type="GO" id="GO:0015031">
    <property type="term" value="P:protein transport"/>
    <property type="evidence" value="ECO:0007669"/>
    <property type="project" value="UniProtKB-KW"/>
</dbReference>
<dbReference type="GO" id="GO:0000813">
    <property type="term" value="C:ESCRT I complex"/>
    <property type="evidence" value="ECO:0007669"/>
    <property type="project" value="UniProtKB-ARBA"/>
</dbReference>
<sequence>MSHGLSRDAELQGLTGIGAKPQDARFVTFELHVQCANGVNIMDISLPPYYPNAPAGGKLRAAIRRSNLTLADGCTIAPQLLQSPPGSRPVLLSQRIGGVVAQLRHIPMVQGLPPSAAKTQVPQPSRAPMSTVASRPAPGQGAQSPPLPGLSLECLDSMPVTELQALLQSEDAQRTLFNGLPAVVALTGQADAVAEANRGIAGQTLALAQKAQAAEGENQALREQVEDVRRQHAARAGNVAGLDVRGVRRDLSAEMGAVDDASRARARDFRDQVEGGALTDAGVKAFKADYVALRQQYHTAGATIKHIDAMGNV</sequence>
<reference evidence="9 10" key="1">
    <citation type="journal article" date="2018" name="PLoS ONE">
        <title>The draft genome of Kipferlia bialata reveals reductive genome evolution in fornicate parasites.</title>
        <authorList>
            <person name="Tanifuji G."/>
            <person name="Takabayashi S."/>
            <person name="Kume K."/>
            <person name="Takagi M."/>
            <person name="Nakayama T."/>
            <person name="Kamikawa R."/>
            <person name="Inagaki Y."/>
            <person name="Hashimoto T."/>
        </authorList>
    </citation>
    <scope>NUCLEOTIDE SEQUENCE [LARGE SCALE GENOMIC DNA]</scope>
    <source>
        <strain evidence="9">NY0173</strain>
    </source>
</reference>
<evidence type="ECO:0000256" key="6">
    <source>
        <dbReference type="SAM" id="Coils"/>
    </source>
</evidence>
<dbReference type="InterPro" id="IPR009851">
    <property type="entry name" value="Mod_r"/>
</dbReference>
<feature type="domain" description="VPS37 C-terminal" evidence="8">
    <location>
        <begin position="157"/>
        <end position="299"/>
    </location>
</feature>
<evidence type="ECO:0000256" key="5">
    <source>
        <dbReference type="ARBA" id="ARBA00022927"/>
    </source>
</evidence>
<evidence type="ECO:0000313" key="10">
    <source>
        <dbReference type="Proteomes" id="UP000265618"/>
    </source>
</evidence>